<dbReference type="Proteomes" id="UP001152130">
    <property type="component" value="Unassembled WGS sequence"/>
</dbReference>
<feature type="region of interest" description="Disordered" evidence="1">
    <location>
        <begin position="1"/>
        <end position="119"/>
    </location>
</feature>
<reference evidence="2" key="1">
    <citation type="submission" date="2022-10" db="EMBL/GenBank/DDBJ databases">
        <title>Fusarium specimens isolated from Avocado Roots.</title>
        <authorList>
            <person name="Stajich J."/>
            <person name="Roper C."/>
            <person name="Heimlech-Rivalta G."/>
        </authorList>
    </citation>
    <scope>NUCLEOTIDE SEQUENCE</scope>
    <source>
        <strain evidence="2">CF00143</strain>
    </source>
</reference>
<evidence type="ECO:0000256" key="1">
    <source>
        <dbReference type="SAM" id="MobiDB-lite"/>
    </source>
</evidence>
<evidence type="ECO:0000313" key="3">
    <source>
        <dbReference type="Proteomes" id="UP001152130"/>
    </source>
</evidence>
<dbReference type="OrthoDB" id="125347at2759"/>
<feature type="compositionally biased region" description="Basic and acidic residues" evidence="1">
    <location>
        <begin position="36"/>
        <end position="59"/>
    </location>
</feature>
<feature type="compositionally biased region" description="Basic and acidic residues" evidence="1">
    <location>
        <begin position="98"/>
        <end position="112"/>
    </location>
</feature>
<organism evidence="2 3">
    <name type="scientific">Fusarium irregulare</name>
    <dbReference type="NCBI Taxonomy" id="2494466"/>
    <lineage>
        <taxon>Eukaryota</taxon>
        <taxon>Fungi</taxon>
        <taxon>Dikarya</taxon>
        <taxon>Ascomycota</taxon>
        <taxon>Pezizomycotina</taxon>
        <taxon>Sordariomycetes</taxon>
        <taxon>Hypocreomycetidae</taxon>
        <taxon>Hypocreales</taxon>
        <taxon>Nectriaceae</taxon>
        <taxon>Fusarium</taxon>
        <taxon>Fusarium incarnatum-equiseti species complex</taxon>
    </lineage>
</organism>
<protein>
    <submittedName>
        <fullName evidence="2">Uncharacterized protein</fullName>
    </submittedName>
</protein>
<evidence type="ECO:0000313" key="2">
    <source>
        <dbReference type="EMBL" id="KAJ4006527.1"/>
    </source>
</evidence>
<comment type="caution">
    <text evidence="2">The sequence shown here is derived from an EMBL/GenBank/DDBJ whole genome shotgun (WGS) entry which is preliminary data.</text>
</comment>
<dbReference type="AlphaFoldDB" id="A0A9W8U6J2"/>
<name>A0A9W8U6J2_9HYPO</name>
<accession>A0A9W8U6J2</accession>
<keyword evidence="3" id="KW-1185">Reference proteome</keyword>
<gene>
    <name evidence="2" type="ORF">NW766_010621</name>
</gene>
<dbReference type="EMBL" id="JAPDHF010000019">
    <property type="protein sequence ID" value="KAJ4006527.1"/>
    <property type="molecule type" value="Genomic_DNA"/>
</dbReference>
<sequence>MTIARQPLSTLRRLPIVTSALRTKPTYGPYTSMRMESGKVKAPVTERPKDADNNPDHTDGAMASLKGTPGKGDATSFENQNLTEKEKKTNSQNAQANDSREGIKGEAGEFKKSGRKPKP</sequence>
<proteinExistence type="predicted"/>